<dbReference type="InterPro" id="IPR013249">
    <property type="entry name" value="RNA_pol_sigma70_r4_t2"/>
</dbReference>
<sequence>MDKKREIYLVKKARKKNGDAFCELTKSYEKILYNSAYKILLNNDDVLDCLQDTQISAWLNIKKLKDNSAFKSWIFKIMINKANDILRKNKKIIDFNKNGFENISEPSYSIEMYEQISELSELYRIPIVLYYYSGFSIKEIADLTNTSSNTVKTRLARARGKLKIQMEDDSYER</sequence>
<protein>
    <recommendedName>
        <fullName evidence="9">RNA polymerase subunit sigma</fullName>
    </recommendedName>
</protein>
<evidence type="ECO:0000256" key="4">
    <source>
        <dbReference type="ARBA" id="ARBA00023163"/>
    </source>
</evidence>
<dbReference type="InterPro" id="IPR014284">
    <property type="entry name" value="RNA_pol_sigma-70_dom"/>
</dbReference>
<dbReference type="InterPro" id="IPR013325">
    <property type="entry name" value="RNA_pol_sigma_r2"/>
</dbReference>
<keyword evidence="3" id="KW-0731">Sigma factor</keyword>
<evidence type="ECO:0008006" key="9">
    <source>
        <dbReference type="Google" id="ProtNLM"/>
    </source>
</evidence>
<evidence type="ECO:0000313" key="8">
    <source>
        <dbReference type="Proteomes" id="UP000178622"/>
    </source>
</evidence>
<reference evidence="8" key="1">
    <citation type="submission" date="2016-09" db="EMBL/GenBank/DDBJ databases">
        <title>Draft genome sequence of a novel species of the family Streptococcaceae isolated from flowers.</title>
        <authorList>
            <person name="Chuah L.-O."/>
            <person name="Yap K.-P."/>
            <person name="Thong K.L."/>
            <person name="Liong M.T."/>
            <person name="Ahmad R."/>
            <person name="Rusul G."/>
        </authorList>
    </citation>
    <scope>NUCLEOTIDE SEQUENCE [LARGE SCALE GENOMIC DNA]</scope>
    <source>
        <strain evidence="8">DF1</strain>
    </source>
</reference>
<feature type="domain" description="RNA polymerase sigma factor 70 region 4 type 2" evidence="6">
    <location>
        <begin position="111"/>
        <end position="162"/>
    </location>
</feature>
<dbReference type="Gene3D" id="1.10.10.10">
    <property type="entry name" value="Winged helix-like DNA-binding domain superfamily/Winged helix DNA-binding domain"/>
    <property type="match status" value="1"/>
</dbReference>
<dbReference type="AlphaFoldDB" id="A0A1E8GPE0"/>
<accession>A0A1E8GPE0</accession>
<dbReference type="CDD" id="cd06171">
    <property type="entry name" value="Sigma70_r4"/>
    <property type="match status" value="1"/>
</dbReference>
<evidence type="ECO:0000259" key="5">
    <source>
        <dbReference type="Pfam" id="PF04542"/>
    </source>
</evidence>
<dbReference type="SUPFAM" id="SSF88946">
    <property type="entry name" value="Sigma2 domain of RNA polymerase sigma factors"/>
    <property type="match status" value="1"/>
</dbReference>
<evidence type="ECO:0000313" key="7">
    <source>
        <dbReference type="EMBL" id="OFI50077.1"/>
    </source>
</evidence>
<dbReference type="PANTHER" id="PTHR43133">
    <property type="entry name" value="RNA POLYMERASE ECF-TYPE SIGMA FACTO"/>
    <property type="match status" value="1"/>
</dbReference>
<dbReference type="RefSeq" id="WP_070791753.1">
    <property type="nucleotide sequence ID" value="NZ_MKIR01000004.1"/>
</dbReference>
<dbReference type="GO" id="GO:0003677">
    <property type="term" value="F:DNA binding"/>
    <property type="evidence" value="ECO:0007669"/>
    <property type="project" value="InterPro"/>
</dbReference>
<dbReference type="GO" id="GO:0006352">
    <property type="term" value="P:DNA-templated transcription initiation"/>
    <property type="evidence" value="ECO:0007669"/>
    <property type="project" value="InterPro"/>
</dbReference>
<dbReference type="Gene3D" id="1.10.1740.10">
    <property type="match status" value="1"/>
</dbReference>
<dbReference type="OrthoDB" id="9784984at2"/>
<dbReference type="InterPro" id="IPR039425">
    <property type="entry name" value="RNA_pol_sigma-70-like"/>
</dbReference>
<dbReference type="Pfam" id="PF04542">
    <property type="entry name" value="Sigma70_r2"/>
    <property type="match status" value="1"/>
</dbReference>
<gene>
    <name evidence="7" type="ORF">BG261_10565</name>
</gene>
<keyword evidence="4" id="KW-0804">Transcription</keyword>
<dbReference type="GO" id="GO:0016987">
    <property type="term" value="F:sigma factor activity"/>
    <property type="evidence" value="ECO:0007669"/>
    <property type="project" value="UniProtKB-KW"/>
</dbReference>
<keyword evidence="2" id="KW-0805">Transcription regulation</keyword>
<dbReference type="NCBIfam" id="TIGR02937">
    <property type="entry name" value="sigma70-ECF"/>
    <property type="match status" value="1"/>
</dbReference>
<keyword evidence="8" id="KW-1185">Reference proteome</keyword>
<dbReference type="PANTHER" id="PTHR43133:SF51">
    <property type="entry name" value="RNA POLYMERASE SIGMA FACTOR"/>
    <property type="match status" value="1"/>
</dbReference>
<organism evidence="7 8">
    <name type="scientific">Floricoccus tropicus</name>
    <dbReference type="NCBI Taxonomy" id="1859473"/>
    <lineage>
        <taxon>Bacteria</taxon>
        <taxon>Bacillati</taxon>
        <taxon>Bacillota</taxon>
        <taxon>Bacilli</taxon>
        <taxon>Lactobacillales</taxon>
        <taxon>Streptococcaceae</taxon>
        <taxon>Floricoccus</taxon>
    </lineage>
</organism>
<comment type="similarity">
    <text evidence="1">Belongs to the sigma-70 factor family. ECF subfamily.</text>
</comment>
<dbReference type="STRING" id="1859473.BG261_10565"/>
<comment type="caution">
    <text evidence="7">The sequence shown here is derived from an EMBL/GenBank/DDBJ whole genome shotgun (WGS) entry which is preliminary data.</text>
</comment>
<evidence type="ECO:0000256" key="1">
    <source>
        <dbReference type="ARBA" id="ARBA00010641"/>
    </source>
</evidence>
<name>A0A1E8GPE0_9LACT</name>
<proteinExistence type="inferred from homology"/>
<evidence type="ECO:0000256" key="3">
    <source>
        <dbReference type="ARBA" id="ARBA00023082"/>
    </source>
</evidence>
<dbReference type="InterPro" id="IPR013324">
    <property type="entry name" value="RNA_pol_sigma_r3/r4-like"/>
</dbReference>
<feature type="domain" description="RNA polymerase sigma-70 region 2" evidence="5">
    <location>
        <begin position="26"/>
        <end position="91"/>
    </location>
</feature>
<dbReference type="Proteomes" id="UP000178622">
    <property type="component" value="Unassembled WGS sequence"/>
</dbReference>
<dbReference type="EMBL" id="MKIR01000004">
    <property type="protein sequence ID" value="OFI50077.1"/>
    <property type="molecule type" value="Genomic_DNA"/>
</dbReference>
<dbReference type="InterPro" id="IPR007627">
    <property type="entry name" value="RNA_pol_sigma70_r2"/>
</dbReference>
<dbReference type="InterPro" id="IPR036388">
    <property type="entry name" value="WH-like_DNA-bd_sf"/>
</dbReference>
<evidence type="ECO:0000256" key="2">
    <source>
        <dbReference type="ARBA" id="ARBA00023015"/>
    </source>
</evidence>
<dbReference type="Pfam" id="PF08281">
    <property type="entry name" value="Sigma70_r4_2"/>
    <property type="match status" value="1"/>
</dbReference>
<dbReference type="SUPFAM" id="SSF88659">
    <property type="entry name" value="Sigma3 and sigma4 domains of RNA polymerase sigma factors"/>
    <property type="match status" value="1"/>
</dbReference>
<evidence type="ECO:0000259" key="6">
    <source>
        <dbReference type="Pfam" id="PF08281"/>
    </source>
</evidence>